<evidence type="ECO:0000313" key="1">
    <source>
        <dbReference type="EMBL" id="URE14118.1"/>
    </source>
</evidence>
<proteinExistence type="predicted"/>
<dbReference type="EMBL" id="CP097509">
    <property type="protein sequence ID" value="URE14118.1"/>
    <property type="molecule type" value="Genomic_DNA"/>
</dbReference>
<dbReference type="OrthoDB" id="7537227at2759"/>
<gene>
    <name evidence="1" type="ORF">MUK42_10648</name>
</gene>
<protein>
    <submittedName>
        <fullName evidence="1">U-box domain-containing protein</fullName>
    </submittedName>
</protein>
<name>A0A9E7GMW7_9LILI</name>
<evidence type="ECO:0000313" key="2">
    <source>
        <dbReference type="Proteomes" id="UP001055439"/>
    </source>
</evidence>
<feature type="non-terminal residue" evidence="1">
    <location>
        <position position="1"/>
    </location>
</feature>
<reference evidence="1" key="1">
    <citation type="submission" date="2022-05" db="EMBL/GenBank/DDBJ databases">
        <title>The Musa troglodytarum L. genome provides insights into the mechanism of non-climacteric behaviour and enrichment of carotenoids.</title>
        <authorList>
            <person name="Wang J."/>
        </authorList>
    </citation>
    <scope>NUCLEOTIDE SEQUENCE</scope>
    <source>
        <tissue evidence="1">Leaf</tissue>
    </source>
</reference>
<accession>A0A9E7GMW7</accession>
<sequence>AVAQHAVLTLYSLLSIKAYHFIIESRSHSSLLPSWTSSAPSMHRLGLSRMCSRPSLAWTSTRSAALPSLSWASCRPSFSLVVKNGRRGVVEDVMASMEVFWRVDGVNVLVDLVVGGSGRARENTTVAQLNLVKSGRDKAMGDVREVDGVEATIRPLASIDCRVNARGKKKIEVLLRVLESEQGSQL</sequence>
<dbReference type="Proteomes" id="UP001055439">
    <property type="component" value="Chromosome 7"/>
</dbReference>
<dbReference type="AlphaFoldDB" id="A0A9E7GMW7"/>
<organism evidence="1 2">
    <name type="scientific">Musa troglodytarum</name>
    <name type="common">fe'i banana</name>
    <dbReference type="NCBI Taxonomy" id="320322"/>
    <lineage>
        <taxon>Eukaryota</taxon>
        <taxon>Viridiplantae</taxon>
        <taxon>Streptophyta</taxon>
        <taxon>Embryophyta</taxon>
        <taxon>Tracheophyta</taxon>
        <taxon>Spermatophyta</taxon>
        <taxon>Magnoliopsida</taxon>
        <taxon>Liliopsida</taxon>
        <taxon>Zingiberales</taxon>
        <taxon>Musaceae</taxon>
        <taxon>Musa</taxon>
    </lineage>
</organism>
<keyword evidence="2" id="KW-1185">Reference proteome</keyword>